<dbReference type="Proteomes" id="UP000321561">
    <property type="component" value="Chromosome"/>
</dbReference>
<reference evidence="1 2" key="1">
    <citation type="submission" date="2019-07" db="EMBL/GenBank/DDBJ databases">
        <title>Complete Genome Sequence of Leptotrichia hongkongensis Strain JMUB5056.</title>
        <authorList>
            <person name="Watanabe S."/>
            <person name="Cui L."/>
        </authorList>
    </citation>
    <scope>NUCLEOTIDE SEQUENCE [LARGE SCALE GENOMIC DNA]</scope>
    <source>
        <strain evidence="1 2">JMUB5056</strain>
    </source>
</reference>
<proteinExistence type="predicted"/>
<dbReference type="RefSeq" id="WP_147006032.1">
    <property type="nucleotide sequence ID" value="NZ_AP019846.1"/>
</dbReference>
<organism evidence="1 2">
    <name type="scientific">Leptotrichia hongkongensis</name>
    <dbReference type="NCBI Taxonomy" id="554406"/>
    <lineage>
        <taxon>Bacteria</taxon>
        <taxon>Fusobacteriati</taxon>
        <taxon>Fusobacteriota</taxon>
        <taxon>Fusobacteriia</taxon>
        <taxon>Fusobacteriales</taxon>
        <taxon>Leptotrichiaceae</taxon>
        <taxon>Leptotrichia</taxon>
    </lineage>
</organism>
<dbReference type="GO" id="GO:0000287">
    <property type="term" value="F:magnesium ion binding"/>
    <property type="evidence" value="ECO:0007669"/>
    <property type="project" value="InterPro"/>
</dbReference>
<dbReference type="InterPro" id="IPR036614">
    <property type="entry name" value="RusA-like_sf"/>
</dbReference>
<dbReference type="Gene3D" id="3.30.1330.70">
    <property type="entry name" value="Holliday junction resolvase RusA"/>
    <property type="match status" value="1"/>
</dbReference>
<dbReference type="SUPFAM" id="SSF103084">
    <property type="entry name" value="Holliday junction resolvase RusA"/>
    <property type="match status" value="1"/>
</dbReference>
<dbReference type="GO" id="GO:0006310">
    <property type="term" value="P:DNA recombination"/>
    <property type="evidence" value="ECO:0007669"/>
    <property type="project" value="InterPro"/>
</dbReference>
<name>A0A510L9W7_9FUSO</name>
<accession>A0A510L9W7</accession>
<sequence length="120" mass="14172">MKIFISGNVPSSKNSKRWTGKRLINSETVMRYKKNTADEWWQGGIKFREMLEGKEKPYTIGFYFIRNSKRAFDYVNVAQLPLDLMQENEWIENDNMENIIPVFLGYEVDKENAGVRIEIL</sequence>
<evidence type="ECO:0000313" key="2">
    <source>
        <dbReference type="Proteomes" id="UP000321561"/>
    </source>
</evidence>
<protein>
    <submittedName>
        <fullName evidence="1">Uncharacterized protein</fullName>
    </submittedName>
</protein>
<dbReference type="GO" id="GO:0006281">
    <property type="term" value="P:DNA repair"/>
    <property type="evidence" value="ECO:0007669"/>
    <property type="project" value="InterPro"/>
</dbReference>
<evidence type="ECO:0000313" key="1">
    <source>
        <dbReference type="EMBL" id="BBM60139.1"/>
    </source>
</evidence>
<dbReference type="KEGG" id="lhg:JMUB5056_1733"/>
<dbReference type="AlphaFoldDB" id="A0A510L9W7"/>
<dbReference type="OrthoDB" id="92884at2"/>
<dbReference type="EMBL" id="AP019846">
    <property type="protein sequence ID" value="BBM60139.1"/>
    <property type="molecule type" value="Genomic_DNA"/>
</dbReference>
<gene>
    <name evidence="1" type="ORF">JMUB5056_1733</name>
</gene>